<dbReference type="PANTHER" id="PTHR30569">
    <property type="entry name" value="CYTOSINE TRANSPORTER CODB"/>
    <property type="match status" value="1"/>
</dbReference>
<keyword evidence="8" id="KW-1185">Reference proteome</keyword>
<dbReference type="PANTHER" id="PTHR30569:SF0">
    <property type="entry name" value="CYTOSINE PERMEASE"/>
    <property type="match status" value="1"/>
</dbReference>
<proteinExistence type="inferred from homology"/>
<accession>A0A2U1JW45</accession>
<feature type="transmembrane region" description="Helical" evidence="6">
    <location>
        <begin position="208"/>
        <end position="227"/>
    </location>
</feature>
<reference evidence="7 8" key="1">
    <citation type="submission" date="2018-04" db="EMBL/GenBank/DDBJ databases">
        <title>Camelliibacillus theae gen. nov., sp. nov., isolated from Pu'er tea.</title>
        <authorList>
            <person name="Niu L."/>
        </authorList>
    </citation>
    <scope>NUCLEOTIDE SEQUENCE [LARGE SCALE GENOMIC DNA]</scope>
    <source>
        <strain evidence="7 8">T8</strain>
    </source>
</reference>
<dbReference type="AlphaFoldDB" id="A0A2U1JW45"/>
<dbReference type="GO" id="GO:0005886">
    <property type="term" value="C:plasma membrane"/>
    <property type="evidence" value="ECO:0007669"/>
    <property type="project" value="TreeGrafter"/>
</dbReference>
<name>A0A2U1JW45_9BACI</name>
<keyword evidence="4 6" id="KW-1133">Transmembrane helix</keyword>
<feature type="transmembrane region" description="Helical" evidence="6">
    <location>
        <begin position="104"/>
        <end position="127"/>
    </location>
</feature>
<dbReference type="EMBL" id="QCZG01000029">
    <property type="protein sequence ID" value="PWA09431.1"/>
    <property type="molecule type" value="Genomic_DNA"/>
</dbReference>
<dbReference type="CDD" id="cd11484">
    <property type="entry name" value="SLC-NCS1sbd_CobB-like"/>
    <property type="match status" value="1"/>
</dbReference>
<comment type="similarity">
    <text evidence="2">Belongs to the purine-cytosine permease (2.A.39) family.</text>
</comment>
<evidence type="ECO:0000256" key="4">
    <source>
        <dbReference type="ARBA" id="ARBA00022989"/>
    </source>
</evidence>
<keyword evidence="3 6" id="KW-0812">Transmembrane</keyword>
<protein>
    <submittedName>
        <fullName evidence="7">Cytosine permease</fullName>
    </submittedName>
</protein>
<feature type="transmembrane region" description="Helical" evidence="6">
    <location>
        <begin position="33"/>
        <end position="57"/>
    </location>
</feature>
<feature type="transmembrane region" description="Helical" evidence="6">
    <location>
        <begin position="380"/>
        <end position="403"/>
    </location>
</feature>
<feature type="transmembrane region" description="Helical" evidence="6">
    <location>
        <begin position="63"/>
        <end position="83"/>
    </location>
</feature>
<feature type="transmembrane region" description="Helical" evidence="6">
    <location>
        <begin position="322"/>
        <end position="341"/>
    </location>
</feature>
<evidence type="ECO:0000313" key="7">
    <source>
        <dbReference type="EMBL" id="PWA09431.1"/>
    </source>
</evidence>
<dbReference type="Gene3D" id="1.10.4160.10">
    <property type="entry name" value="Hydantoin permease"/>
    <property type="match status" value="1"/>
</dbReference>
<feature type="transmembrane region" description="Helical" evidence="6">
    <location>
        <begin position="280"/>
        <end position="301"/>
    </location>
</feature>
<evidence type="ECO:0000256" key="6">
    <source>
        <dbReference type="SAM" id="Phobius"/>
    </source>
</evidence>
<gene>
    <name evidence="7" type="ORF">DCC39_13105</name>
</gene>
<feature type="transmembrane region" description="Helical" evidence="6">
    <location>
        <begin position="168"/>
        <end position="188"/>
    </location>
</feature>
<evidence type="ECO:0000256" key="3">
    <source>
        <dbReference type="ARBA" id="ARBA00022692"/>
    </source>
</evidence>
<feature type="transmembrane region" description="Helical" evidence="6">
    <location>
        <begin position="248"/>
        <end position="268"/>
    </location>
</feature>
<dbReference type="RefSeq" id="WP_116555360.1">
    <property type="nucleotide sequence ID" value="NZ_QCZG01000029.1"/>
</dbReference>
<dbReference type="OrthoDB" id="9787279at2"/>
<comment type="subcellular location">
    <subcellularLocation>
        <location evidence="1">Membrane</location>
        <topology evidence="1">Multi-pass membrane protein</topology>
    </subcellularLocation>
</comment>
<dbReference type="Proteomes" id="UP000245998">
    <property type="component" value="Unassembled WGS sequence"/>
</dbReference>
<feature type="transmembrane region" description="Helical" evidence="6">
    <location>
        <begin position="409"/>
        <end position="431"/>
    </location>
</feature>
<feature type="transmembrane region" description="Helical" evidence="6">
    <location>
        <begin position="139"/>
        <end position="161"/>
    </location>
</feature>
<comment type="caution">
    <text evidence="7">The sequence shown here is derived from an EMBL/GenBank/DDBJ whole genome shotgun (WGS) entry which is preliminary data.</text>
</comment>
<evidence type="ECO:0000256" key="1">
    <source>
        <dbReference type="ARBA" id="ARBA00004141"/>
    </source>
</evidence>
<feature type="transmembrane region" description="Helical" evidence="6">
    <location>
        <begin position="347"/>
        <end position="368"/>
    </location>
</feature>
<dbReference type="InterPro" id="IPR030191">
    <property type="entry name" value="CodB"/>
</dbReference>
<dbReference type="InterPro" id="IPR001248">
    <property type="entry name" value="Pur-cyt_permease"/>
</dbReference>
<organism evidence="7 8">
    <name type="scientific">Pueribacillus theae</name>
    <dbReference type="NCBI Taxonomy" id="2171751"/>
    <lineage>
        <taxon>Bacteria</taxon>
        <taxon>Bacillati</taxon>
        <taxon>Bacillota</taxon>
        <taxon>Bacilli</taxon>
        <taxon>Bacillales</taxon>
        <taxon>Bacillaceae</taxon>
        <taxon>Pueribacillus</taxon>
    </lineage>
</organism>
<sequence length="450" mass="48269">MNEVKDGQVSKGQFEDYAIEQVPLEKRRSTLNVAITSCAWIISLSTIFTGGALVSGLSFSNTVWAAVFGMLLLGIYGYFQGWMGGKYGVSTTMLTRHAFGRNGANLFGVLLAITMGIGWFGWQISFFGITIAEMFPGKWFAIPEVAMVWGGLLMMLTAFIGYRGLATLSMIAVPLVVFLSIWGLLKAVNYAGSWEALFTSEPTGDPMPLFAGITIVVGNAALGAVVFPDVTRYGKSAYRGAFGASIGYFLGGVFCIIAGAAMAIAAQVPGLGSTPNIPAAMSKIGLGFLAFLILVFAQWTTNDNNLYTGSLGMRNVIRLPKAFIVCIMGGLGLAIALIGLQDYFVPFLNFLGTYVPPIAGVMIADHWFVAPKIRKKAYQFGVNTVYAKWNIAAIASVILGGWISTKLTFGIGAVNSTVLAFIGYIVLVFVLDKLNIAYEIGEKREDETGF</sequence>
<evidence type="ECO:0000256" key="5">
    <source>
        <dbReference type="ARBA" id="ARBA00023136"/>
    </source>
</evidence>
<evidence type="ECO:0000313" key="8">
    <source>
        <dbReference type="Proteomes" id="UP000245998"/>
    </source>
</evidence>
<keyword evidence="5 6" id="KW-0472">Membrane</keyword>
<dbReference type="GO" id="GO:0015209">
    <property type="term" value="F:cytosine transmembrane transporter activity"/>
    <property type="evidence" value="ECO:0007669"/>
    <property type="project" value="InterPro"/>
</dbReference>
<evidence type="ECO:0000256" key="2">
    <source>
        <dbReference type="ARBA" id="ARBA00008974"/>
    </source>
</evidence>
<dbReference type="Pfam" id="PF02133">
    <property type="entry name" value="Transp_cyt_pur"/>
    <property type="match status" value="1"/>
</dbReference>